<organism evidence="8 9">
    <name type="scientific">Dissulfurispira thermophila</name>
    <dbReference type="NCBI Taxonomy" id="2715679"/>
    <lineage>
        <taxon>Bacteria</taxon>
        <taxon>Pseudomonadati</taxon>
        <taxon>Nitrospirota</taxon>
        <taxon>Thermodesulfovibrionia</taxon>
        <taxon>Thermodesulfovibrionales</taxon>
        <taxon>Dissulfurispiraceae</taxon>
        <taxon>Dissulfurispira</taxon>
    </lineage>
</organism>
<dbReference type="GO" id="GO:0000160">
    <property type="term" value="P:phosphorelay signal transduction system"/>
    <property type="evidence" value="ECO:0007669"/>
    <property type="project" value="InterPro"/>
</dbReference>
<dbReference type="Gene3D" id="3.30.70.270">
    <property type="match status" value="1"/>
</dbReference>
<feature type="modified residue" description="Phosphohistidine" evidence="3">
    <location>
        <position position="50"/>
    </location>
</feature>
<dbReference type="SUPFAM" id="SSF52172">
    <property type="entry name" value="CheY-like"/>
    <property type="match status" value="2"/>
</dbReference>
<dbReference type="FunFam" id="3.30.70.270:FF:000001">
    <property type="entry name" value="Diguanylate cyclase domain protein"/>
    <property type="match status" value="1"/>
</dbReference>
<dbReference type="GO" id="GO:0005886">
    <property type="term" value="C:plasma membrane"/>
    <property type="evidence" value="ECO:0007669"/>
    <property type="project" value="TreeGrafter"/>
</dbReference>
<evidence type="ECO:0000313" key="9">
    <source>
        <dbReference type="Proteomes" id="UP000516360"/>
    </source>
</evidence>
<dbReference type="InterPro" id="IPR011006">
    <property type="entry name" value="CheY-like_superfamily"/>
</dbReference>
<keyword evidence="9" id="KW-1185">Reference proteome</keyword>
<dbReference type="SMART" id="SM00267">
    <property type="entry name" value="GGDEF"/>
    <property type="match status" value="1"/>
</dbReference>
<dbReference type="Pfam" id="PF00072">
    <property type="entry name" value="Response_reg"/>
    <property type="match status" value="2"/>
</dbReference>
<dbReference type="Gene3D" id="3.40.50.2300">
    <property type="match status" value="2"/>
</dbReference>
<dbReference type="Gene3D" id="1.20.120.160">
    <property type="entry name" value="HPT domain"/>
    <property type="match status" value="1"/>
</dbReference>
<comment type="catalytic activity">
    <reaction evidence="2">
        <text>2 GTP = 3',3'-c-di-GMP + 2 diphosphate</text>
        <dbReference type="Rhea" id="RHEA:24898"/>
        <dbReference type="ChEBI" id="CHEBI:33019"/>
        <dbReference type="ChEBI" id="CHEBI:37565"/>
        <dbReference type="ChEBI" id="CHEBI:58805"/>
        <dbReference type="EC" id="2.7.7.65"/>
    </reaction>
</comment>
<evidence type="ECO:0000256" key="1">
    <source>
        <dbReference type="ARBA" id="ARBA00012528"/>
    </source>
</evidence>
<evidence type="ECO:0000256" key="3">
    <source>
        <dbReference type="PROSITE-ProRule" id="PRU00110"/>
    </source>
</evidence>
<feature type="modified residue" description="4-aspartylphosphate" evidence="4">
    <location>
        <position position="308"/>
    </location>
</feature>
<dbReference type="SMART" id="SM00448">
    <property type="entry name" value="REC"/>
    <property type="match status" value="2"/>
</dbReference>
<feature type="domain" description="HPt" evidence="7">
    <location>
        <begin position="3"/>
        <end position="114"/>
    </location>
</feature>
<dbReference type="EC" id="2.7.7.65" evidence="1"/>
<dbReference type="InterPro" id="IPR001789">
    <property type="entry name" value="Sig_transdc_resp-reg_receiver"/>
</dbReference>
<dbReference type="KEGG" id="dtp:JZK55_01160"/>
<dbReference type="PROSITE" id="PS50110">
    <property type="entry name" value="RESPONSE_REGULATORY"/>
    <property type="match status" value="2"/>
</dbReference>
<dbReference type="SUPFAM" id="SSF55073">
    <property type="entry name" value="Nucleotide cyclase"/>
    <property type="match status" value="1"/>
</dbReference>
<gene>
    <name evidence="8" type="ORF">JZK55_01160</name>
</gene>
<dbReference type="CDD" id="cd00156">
    <property type="entry name" value="REC"/>
    <property type="match status" value="2"/>
</dbReference>
<evidence type="ECO:0000259" key="5">
    <source>
        <dbReference type="PROSITE" id="PS50110"/>
    </source>
</evidence>
<dbReference type="GO" id="GO:1902201">
    <property type="term" value="P:negative regulation of bacterial-type flagellum-dependent cell motility"/>
    <property type="evidence" value="ECO:0007669"/>
    <property type="project" value="TreeGrafter"/>
</dbReference>
<reference evidence="8 9" key="1">
    <citation type="submission" date="2020-03" db="EMBL/GenBank/DDBJ databases">
        <title>Complete genome sequences of two sulfur-disproportionating bacterial strains T55J and Mzg5.</title>
        <authorList>
            <person name="Umezawa K."/>
            <person name="Kojima H."/>
            <person name="Kato Y."/>
            <person name="Fukui M."/>
        </authorList>
    </citation>
    <scope>NUCLEOTIDE SEQUENCE [LARGE SCALE GENOMIC DNA]</scope>
    <source>
        <strain evidence="8 9">T55J</strain>
    </source>
</reference>
<dbReference type="EMBL" id="AP022873">
    <property type="protein sequence ID" value="BCB95194.1"/>
    <property type="molecule type" value="Genomic_DNA"/>
</dbReference>
<dbReference type="SUPFAM" id="SSF47226">
    <property type="entry name" value="Histidine-containing phosphotransfer domain, HPT domain"/>
    <property type="match status" value="1"/>
</dbReference>
<evidence type="ECO:0000313" key="8">
    <source>
        <dbReference type="EMBL" id="BCB95194.1"/>
    </source>
</evidence>
<dbReference type="Proteomes" id="UP000516360">
    <property type="component" value="Chromosome"/>
</dbReference>
<protein>
    <recommendedName>
        <fullName evidence="1">diguanylate cyclase</fullName>
        <ecNumber evidence="1">2.7.7.65</ecNumber>
    </recommendedName>
</protein>
<dbReference type="PROSITE" id="PS50887">
    <property type="entry name" value="GGDEF"/>
    <property type="match status" value="1"/>
</dbReference>
<name>A0A7G1GY09_9BACT</name>
<feature type="domain" description="Response regulatory" evidence="5">
    <location>
        <begin position="259"/>
        <end position="375"/>
    </location>
</feature>
<evidence type="ECO:0000259" key="7">
    <source>
        <dbReference type="PROSITE" id="PS50894"/>
    </source>
</evidence>
<dbReference type="InterPro" id="IPR029787">
    <property type="entry name" value="Nucleotide_cyclase"/>
</dbReference>
<dbReference type="InterPro" id="IPR036641">
    <property type="entry name" value="HPT_dom_sf"/>
</dbReference>
<feature type="domain" description="GGDEF" evidence="6">
    <location>
        <begin position="415"/>
        <end position="547"/>
    </location>
</feature>
<proteinExistence type="predicted"/>
<dbReference type="GO" id="GO:0052621">
    <property type="term" value="F:diguanylate cyclase activity"/>
    <property type="evidence" value="ECO:0007669"/>
    <property type="project" value="UniProtKB-EC"/>
</dbReference>
<dbReference type="InterPro" id="IPR000160">
    <property type="entry name" value="GGDEF_dom"/>
</dbReference>
<dbReference type="PROSITE" id="PS50894">
    <property type="entry name" value="HPT"/>
    <property type="match status" value="1"/>
</dbReference>
<dbReference type="GO" id="GO:0043709">
    <property type="term" value="P:cell adhesion involved in single-species biofilm formation"/>
    <property type="evidence" value="ECO:0007669"/>
    <property type="project" value="TreeGrafter"/>
</dbReference>
<dbReference type="InterPro" id="IPR050469">
    <property type="entry name" value="Diguanylate_Cyclase"/>
</dbReference>
<sequence>MSVRDKLKALRESYIKTLPAKLNDVNNIYSKIKDACHSDADMANLHRLVHSIAGTSASFGFKEIADNARQFEQLLKGIIENNKPIDFTALAEIREYIVLLEHHINNTKIVDADAVKSHAVLSAHSSDENSVKKVFLVEDDPHLLQTLESQISHFGYKVMPFDNIDDFKMAALKEPPDVIVMDIIFKEGEVAGIEAVSEMQRYFQKRIPVVFISARSDIFARIEAVQAGGEAYLTKPVKIDSLIERLDILIARKEIKPYRILIIDDEVELAQYYAAILEEGGMDTKILNNPLNAFDALSEFNPDLILMDKYMPQYNGDILAKAIRQMDDYFSIPIVFLSTETDIDKQMNAMRMGGDDFLAKPVNPEILISSVSIRADRMRIIRSFMGKDSLTGLLNHTMIKEGLDAAIDRARRQKGVMAFAMIDIDKFKSVNDTYGHLIGDRVIVSLSGLLQHRLRRTDIVGRYGGEEFAIVFSDTDVDNAMRILDEIRTAFSKIKHQANGSEFYCTFSAGIAGYPAYDNAVDICSAADKALYEAKHSGRNKVIKASEVEWKS</sequence>
<dbReference type="GO" id="GO:0004672">
    <property type="term" value="F:protein kinase activity"/>
    <property type="evidence" value="ECO:0007669"/>
    <property type="project" value="UniProtKB-ARBA"/>
</dbReference>
<keyword evidence="4" id="KW-0597">Phosphoprotein</keyword>
<feature type="modified residue" description="4-aspartylphosphate" evidence="4">
    <location>
        <position position="182"/>
    </location>
</feature>
<dbReference type="Pfam" id="PF00990">
    <property type="entry name" value="GGDEF"/>
    <property type="match status" value="1"/>
</dbReference>
<dbReference type="Pfam" id="PF01627">
    <property type="entry name" value="Hpt"/>
    <property type="match status" value="1"/>
</dbReference>
<evidence type="ECO:0000256" key="2">
    <source>
        <dbReference type="ARBA" id="ARBA00034247"/>
    </source>
</evidence>
<dbReference type="PANTHER" id="PTHR45138:SF9">
    <property type="entry name" value="DIGUANYLATE CYCLASE DGCM-RELATED"/>
    <property type="match status" value="1"/>
</dbReference>
<evidence type="ECO:0000259" key="6">
    <source>
        <dbReference type="PROSITE" id="PS50887"/>
    </source>
</evidence>
<dbReference type="PANTHER" id="PTHR45138">
    <property type="entry name" value="REGULATORY COMPONENTS OF SENSORY TRANSDUCTION SYSTEM"/>
    <property type="match status" value="1"/>
</dbReference>
<evidence type="ECO:0000256" key="4">
    <source>
        <dbReference type="PROSITE-ProRule" id="PRU00169"/>
    </source>
</evidence>
<dbReference type="RefSeq" id="WP_203472707.1">
    <property type="nucleotide sequence ID" value="NZ_AP022873.1"/>
</dbReference>
<dbReference type="CDD" id="cd01949">
    <property type="entry name" value="GGDEF"/>
    <property type="match status" value="1"/>
</dbReference>
<dbReference type="InterPro" id="IPR043128">
    <property type="entry name" value="Rev_trsase/Diguanyl_cyclase"/>
</dbReference>
<dbReference type="AlphaFoldDB" id="A0A7G1GY09"/>
<accession>A0A7G1GY09</accession>
<dbReference type="InterPro" id="IPR008207">
    <property type="entry name" value="Sig_transdc_His_kin_Hpt_dom"/>
</dbReference>
<feature type="domain" description="Response regulatory" evidence="5">
    <location>
        <begin position="133"/>
        <end position="250"/>
    </location>
</feature>
<dbReference type="NCBIfam" id="TIGR00254">
    <property type="entry name" value="GGDEF"/>
    <property type="match status" value="1"/>
</dbReference>